<dbReference type="AlphaFoldDB" id="A0A1H2T1T8"/>
<evidence type="ECO:0000256" key="1">
    <source>
        <dbReference type="ARBA" id="ARBA00005715"/>
    </source>
</evidence>
<organism evidence="9 10">
    <name type="scientific">Marinococcus luteus</name>
    <dbReference type="NCBI Taxonomy" id="1122204"/>
    <lineage>
        <taxon>Bacteria</taxon>
        <taxon>Bacillati</taxon>
        <taxon>Bacillota</taxon>
        <taxon>Bacilli</taxon>
        <taxon>Bacillales</taxon>
        <taxon>Bacillaceae</taxon>
        <taxon>Marinococcus</taxon>
    </lineage>
</organism>
<keyword evidence="6" id="KW-0119">Carbohydrate metabolism</keyword>
<dbReference type="Gene3D" id="3.40.50.10840">
    <property type="entry name" value="Putative sugar-binding, N-terminal domain"/>
    <property type="match status" value="1"/>
</dbReference>
<evidence type="ECO:0000313" key="10">
    <source>
        <dbReference type="Proteomes" id="UP000199488"/>
    </source>
</evidence>
<keyword evidence="3" id="KW-0547">Nucleotide-binding</keyword>
<evidence type="ECO:0000256" key="5">
    <source>
        <dbReference type="ARBA" id="ARBA00022840"/>
    </source>
</evidence>
<dbReference type="InterPro" id="IPR042213">
    <property type="entry name" value="NBD_C_sf"/>
</dbReference>
<dbReference type="GO" id="GO:0005524">
    <property type="term" value="F:ATP binding"/>
    <property type="evidence" value="ECO:0007669"/>
    <property type="project" value="UniProtKB-KW"/>
</dbReference>
<evidence type="ECO:0000256" key="4">
    <source>
        <dbReference type="ARBA" id="ARBA00022777"/>
    </source>
</evidence>
<evidence type="ECO:0000256" key="6">
    <source>
        <dbReference type="ARBA" id="ARBA00023277"/>
    </source>
</evidence>
<keyword evidence="10" id="KW-1185">Reference proteome</keyword>
<comment type="similarity">
    <text evidence="1">Belongs to the four-carbon acid sugar kinase family.</text>
</comment>
<dbReference type="InterPro" id="IPR031475">
    <property type="entry name" value="NBD_C"/>
</dbReference>
<protein>
    <submittedName>
        <fullName evidence="9">Uncharacterized conserved protein YgbK, DUF1537 family</fullName>
    </submittedName>
</protein>
<sequence>MTQINNYINSLPTYDEKKVDALFTEAAKDMPHKIISLDDDPTGVQTVHGVPVYTDWEEDTIREAFEDARQLVFILTNSRSFSEAETTKVHTDIAERIARVAEEKNQPFLLISRGDSTLRGHYPLETEVLKDTLESRTGKAVDGEILLPFFEQGNRRTAFDVHYIQQGETFVPVAETEFANDRMFGFASSHLGDYVEEKTNGRFKKEDVISISIDELRALNFEAIEAKLEQAASFQKIIVNAVSETDVKVFCTALFRVVQNRKNFLFRTAATFTKEIGGITRKPYLDAGSLFEHQSDNGGLVIIGSHVQKSTEQLEALKQLTDIQFVEFYCPAVMDEEAFQKETHRVQQIVDNSIEQGTTVCVYTSRERIDLGENRKEEELALSVKISDAVTKFVKNAASQPAFVIAKGGITSSDVGTKGLLVKKAEVLGQIAPGVPVWQTDAKSRFPEIPYVIFPGNVGEKETLMHVVQTLQKHI</sequence>
<feature type="domain" description="Four-carbon acid sugar kinase N-terminal" evidence="7">
    <location>
        <begin position="34"/>
        <end position="275"/>
    </location>
</feature>
<dbReference type="Pfam" id="PF07005">
    <property type="entry name" value="SBD_N"/>
    <property type="match status" value="1"/>
</dbReference>
<dbReference type="Gene3D" id="3.40.980.20">
    <property type="entry name" value="Four-carbon acid sugar kinase, nucleotide binding domain"/>
    <property type="match status" value="1"/>
</dbReference>
<dbReference type="InterPro" id="IPR037051">
    <property type="entry name" value="4-carb_acid_sugar_kinase_N_sf"/>
</dbReference>
<keyword evidence="5" id="KW-0067">ATP-binding</keyword>
<evidence type="ECO:0000256" key="3">
    <source>
        <dbReference type="ARBA" id="ARBA00022741"/>
    </source>
</evidence>
<dbReference type="Pfam" id="PF17042">
    <property type="entry name" value="NBD_C"/>
    <property type="match status" value="1"/>
</dbReference>
<reference evidence="9 10" key="1">
    <citation type="submission" date="2016-10" db="EMBL/GenBank/DDBJ databases">
        <authorList>
            <person name="de Groot N.N."/>
        </authorList>
    </citation>
    <scope>NUCLEOTIDE SEQUENCE [LARGE SCALE GENOMIC DNA]</scope>
    <source>
        <strain evidence="9 10">DSM 23126</strain>
    </source>
</reference>
<evidence type="ECO:0000256" key="2">
    <source>
        <dbReference type="ARBA" id="ARBA00022679"/>
    </source>
</evidence>
<keyword evidence="2" id="KW-0808">Transferase</keyword>
<dbReference type="RefSeq" id="WP_245724026.1">
    <property type="nucleotide sequence ID" value="NZ_FNNC01000002.1"/>
</dbReference>
<dbReference type="InterPro" id="IPR010737">
    <property type="entry name" value="4-carb_acid_sugar_kinase_N"/>
</dbReference>
<dbReference type="SUPFAM" id="SSF142764">
    <property type="entry name" value="YgbK-like"/>
    <property type="match status" value="1"/>
</dbReference>
<evidence type="ECO:0000259" key="7">
    <source>
        <dbReference type="Pfam" id="PF07005"/>
    </source>
</evidence>
<dbReference type="GO" id="GO:0016301">
    <property type="term" value="F:kinase activity"/>
    <property type="evidence" value="ECO:0007669"/>
    <property type="project" value="UniProtKB-KW"/>
</dbReference>
<gene>
    <name evidence="9" type="ORF">SAMN05421781_1202</name>
</gene>
<accession>A0A1H2T1T8</accession>
<keyword evidence="4" id="KW-0418">Kinase</keyword>
<feature type="domain" description="Four-carbon acid sugar kinase nucleotide binding" evidence="8">
    <location>
        <begin position="300"/>
        <end position="464"/>
    </location>
</feature>
<dbReference type="Proteomes" id="UP000199488">
    <property type="component" value="Unassembled WGS sequence"/>
</dbReference>
<evidence type="ECO:0000259" key="8">
    <source>
        <dbReference type="Pfam" id="PF17042"/>
    </source>
</evidence>
<name>A0A1H2T1T8_9BACI</name>
<dbReference type="EMBL" id="FNNC01000002">
    <property type="protein sequence ID" value="SDW37790.1"/>
    <property type="molecule type" value="Genomic_DNA"/>
</dbReference>
<evidence type="ECO:0000313" key="9">
    <source>
        <dbReference type="EMBL" id="SDW37790.1"/>
    </source>
</evidence>
<dbReference type="STRING" id="1122204.SAMN05421781_1202"/>
<proteinExistence type="inferred from homology"/>